<dbReference type="EMBL" id="ML979135">
    <property type="protein sequence ID" value="KAF1916729.1"/>
    <property type="molecule type" value="Genomic_DNA"/>
</dbReference>
<evidence type="ECO:0000313" key="3">
    <source>
        <dbReference type="Proteomes" id="UP000800096"/>
    </source>
</evidence>
<feature type="compositionally biased region" description="Basic residues" evidence="1">
    <location>
        <begin position="357"/>
        <end position="367"/>
    </location>
</feature>
<feature type="compositionally biased region" description="Polar residues" evidence="1">
    <location>
        <begin position="347"/>
        <end position="356"/>
    </location>
</feature>
<feature type="region of interest" description="Disordered" evidence="1">
    <location>
        <begin position="347"/>
        <end position="389"/>
    </location>
</feature>
<name>A0A6A5QMP3_AMPQU</name>
<accession>A0A6A5QMP3</accession>
<feature type="compositionally biased region" description="Polar residues" evidence="1">
    <location>
        <begin position="370"/>
        <end position="379"/>
    </location>
</feature>
<feature type="compositionally biased region" description="Polar residues" evidence="1">
    <location>
        <begin position="1"/>
        <end position="15"/>
    </location>
</feature>
<keyword evidence="3" id="KW-1185">Reference proteome</keyword>
<reference evidence="2" key="1">
    <citation type="journal article" date="2020" name="Stud. Mycol.">
        <title>101 Dothideomycetes genomes: a test case for predicting lifestyles and emergence of pathogens.</title>
        <authorList>
            <person name="Haridas S."/>
            <person name="Albert R."/>
            <person name="Binder M."/>
            <person name="Bloem J."/>
            <person name="Labutti K."/>
            <person name="Salamov A."/>
            <person name="Andreopoulos B."/>
            <person name="Baker S."/>
            <person name="Barry K."/>
            <person name="Bills G."/>
            <person name="Bluhm B."/>
            <person name="Cannon C."/>
            <person name="Castanera R."/>
            <person name="Culley D."/>
            <person name="Daum C."/>
            <person name="Ezra D."/>
            <person name="Gonzalez J."/>
            <person name="Henrissat B."/>
            <person name="Kuo A."/>
            <person name="Liang C."/>
            <person name="Lipzen A."/>
            <person name="Lutzoni F."/>
            <person name="Magnuson J."/>
            <person name="Mondo S."/>
            <person name="Nolan M."/>
            <person name="Ohm R."/>
            <person name="Pangilinan J."/>
            <person name="Park H.-J."/>
            <person name="Ramirez L."/>
            <person name="Alfaro M."/>
            <person name="Sun H."/>
            <person name="Tritt A."/>
            <person name="Yoshinaga Y."/>
            <person name="Zwiers L.-H."/>
            <person name="Turgeon B."/>
            <person name="Goodwin S."/>
            <person name="Spatafora J."/>
            <person name="Crous P."/>
            <person name="Grigoriev I."/>
        </authorList>
    </citation>
    <scope>NUCLEOTIDE SEQUENCE</scope>
    <source>
        <strain evidence="2">HMLAC05119</strain>
    </source>
</reference>
<gene>
    <name evidence="2" type="ORF">BDU57DRAFT_516987</name>
</gene>
<organism evidence="2 3">
    <name type="scientific">Ampelomyces quisqualis</name>
    <name type="common">Powdery mildew agent</name>
    <dbReference type="NCBI Taxonomy" id="50730"/>
    <lineage>
        <taxon>Eukaryota</taxon>
        <taxon>Fungi</taxon>
        <taxon>Dikarya</taxon>
        <taxon>Ascomycota</taxon>
        <taxon>Pezizomycotina</taxon>
        <taxon>Dothideomycetes</taxon>
        <taxon>Pleosporomycetidae</taxon>
        <taxon>Pleosporales</taxon>
        <taxon>Pleosporineae</taxon>
        <taxon>Phaeosphaeriaceae</taxon>
        <taxon>Ampelomyces</taxon>
    </lineage>
</organism>
<sequence>MLGDVSTRSKTTAAQRHSVPTPDLQYKRRSTYIEASEHATENFESEQQSGYHEIMQCDMAANMVDLDSDLEWLDPIRTFNRNFSISRKAEVARGPQRESEESMEIVRGPDEGNLTATNLNEYTHMRMDGYQSASSPPELDAGHQSSDSDMSVVDEIIAEHLTPDQSMLELLPTDDEGRFGSFYSVSNEFKVSEPRLMNSGMNWDFINGSVLQSRFSWGSSVYSEASADPVADDGDVWWRKSAAIKPLNVTKATPNSPPPIPERNPLRLLHRLSNNIPKGFSHNMRRSRNIRNLQLDLSRVTKVDVRTSLYSPRKKAPSTPEKRKSKGASKEPSLALPSHILEAMCKSTQALSPTHRVSTKKKTRRSTRTNNPASSSNCHARSHSTKESTIRSTYANQVLMQSRNGHTRAASDPMRAPGIGTNQACKWNEAMPSSGCIRRSCIAGLANERSEKPVGRSMALALNKQLPPLPVRLDEGN</sequence>
<dbReference type="AlphaFoldDB" id="A0A6A5QMP3"/>
<evidence type="ECO:0000313" key="2">
    <source>
        <dbReference type="EMBL" id="KAF1916729.1"/>
    </source>
</evidence>
<dbReference type="Proteomes" id="UP000800096">
    <property type="component" value="Unassembled WGS sequence"/>
</dbReference>
<evidence type="ECO:0000256" key="1">
    <source>
        <dbReference type="SAM" id="MobiDB-lite"/>
    </source>
</evidence>
<feature type="region of interest" description="Disordered" evidence="1">
    <location>
        <begin position="306"/>
        <end position="334"/>
    </location>
</feature>
<feature type="region of interest" description="Disordered" evidence="1">
    <location>
        <begin position="1"/>
        <end position="21"/>
    </location>
</feature>
<proteinExistence type="predicted"/>
<protein>
    <submittedName>
        <fullName evidence="2">Uncharacterized protein</fullName>
    </submittedName>
</protein>
<dbReference type="OrthoDB" id="3782229at2759"/>